<dbReference type="PANTHER" id="PTHR31272:SF4">
    <property type="entry name" value="CYTOCHROME C-TYPE BIOGENESIS PROTEIN HI_1454-RELATED"/>
    <property type="match status" value="1"/>
</dbReference>
<evidence type="ECO:0000256" key="1">
    <source>
        <dbReference type="SAM" id="MobiDB-lite"/>
    </source>
</evidence>
<proteinExistence type="predicted"/>
<feature type="transmembrane region" description="Helical" evidence="2">
    <location>
        <begin position="155"/>
        <end position="177"/>
    </location>
</feature>
<comment type="caution">
    <text evidence="3">The sequence shown here is derived from an EMBL/GenBank/DDBJ whole genome shotgun (WGS) entry which is preliminary data.</text>
</comment>
<accession>A0A849A346</accession>
<evidence type="ECO:0000256" key="2">
    <source>
        <dbReference type="SAM" id="Phobius"/>
    </source>
</evidence>
<sequence length="270" mass="28390">MLAAGGITQTVVDGPLLIAGALALAAGAVSFASPCVLPLVPGYLSYLVGLVGSEQTAGGSRPSGTGTRTDTATKTTRSAAVRGAALFVAGFTVVFMAISVLILGLRNLVLDNQSLLLRIGGVITVIMGMAMLGWVRPLQREARIHSRPTGRYLGALLLGGFFALGWVVCIGPTYLGVQSLAISMEWNGALWRGLLLTLLYCLGLGVPFLLLAFGFGWATAAVGFLRRHSRTIQIIGAVALIVIGLLMVSGTWESFIRWLQNRFASTETVL</sequence>
<keyword evidence="2" id="KW-0472">Membrane</keyword>
<keyword evidence="2" id="KW-0812">Transmembrane</keyword>
<feature type="compositionally biased region" description="Low complexity" evidence="1">
    <location>
        <begin position="56"/>
        <end position="74"/>
    </location>
</feature>
<organism evidence="3 4">
    <name type="scientific">Nakamurella aerolata</name>
    <dbReference type="NCBI Taxonomy" id="1656892"/>
    <lineage>
        <taxon>Bacteria</taxon>
        <taxon>Bacillati</taxon>
        <taxon>Actinomycetota</taxon>
        <taxon>Actinomycetes</taxon>
        <taxon>Nakamurellales</taxon>
        <taxon>Nakamurellaceae</taxon>
        <taxon>Nakamurella</taxon>
    </lineage>
</organism>
<protein>
    <submittedName>
        <fullName evidence="3">Cytochrome c biogenesis protein CcdA</fullName>
    </submittedName>
</protein>
<keyword evidence="4" id="KW-1185">Reference proteome</keyword>
<dbReference type="InterPro" id="IPR051790">
    <property type="entry name" value="Cytochrome_c-biogenesis_DsbD"/>
</dbReference>
<reference evidence="3 4" key="1">
    <citation type="submission" date="2020-05" db="EMBL/GenBank/DDBJ databases">
        <title>Nakamurella sp. DB0629 isolated from air conditioner.</title>
        <authorList>
            <person name="Kim D.H."/>
            <person name="Kim D.-U."/>
        </authorList>
    </citation>
    <scope>NUCLEOTIDE SEQUENCE [LARGE SCALE GENOMIC DNA]</scope>
    <source>
        <strain evidence="3 4">DB0629</strain>
    </source>
</reference>
<feature type="transmembrane region" description="Helical" evidence="2">
    <location>
        <begin position="16"/>
        <end position="40"/>
    </location>
</feature>
<feature type="transmembrane region" description="Helical" evidence="2">
    <location>
        <begin position="115"/>
        <end position="135"/>
    </location>
</feature>
<keyword evidence="2" id="KW-1133">Transmembrane helix</keyword>
<name>A0A849A346_9ACTN</name>
<feature type="transmembrane region" description="Helical" evidence="2">
    <location>
        <begin position="84"/>
        <end position="103"/>
    </location>
</feature>
<evidence type="ECO:0000313" key="4">
    <source>
        <dbReference type="Proteomes" id="UP000562984"/>
    </source>
</evidence>
<feature type="region of interest" description="Disordered" evidence="1">
    <location>
        <begin position="55"/>
        <end position="74"/>
    </location>
</feature>
<dbReference type="PANTHER" id="PTHR31272">
    <property type="entry name" value="CYTOCHROME C-TYPE BIOGENESIS PROTEIN HI_1454-RELATED"/>
    <property type="match status" value="1"/>
</dbReference>
<gene>
    <name evidence="3" type="ORF">HKD39_04740</name>
</gene>
<dbReference type="AlphaFoldDB" id="A0A849A346"/>
<feature type="transmembrane region" description="Helical" evidence="2">
    <location>
        <begin position="232"/>
        <end position="252"/>
    </location>
</feature>
<dbReference type="EMBL" id="JABEND010000002">
    <property type="protein sequence ID" value="NNG35029.1"/>
    <property type="molecule type" value="Genomic_DNA"/>
</dbReference>
<feature type="transmembrane region" description="Helical" evidence="2">
    <location>
        <begin position="197"/>
        <end position="225"/>
    </location>
</feature>
<dbReference type="Proteomes" id="UP000562984">
    <property type="component" value="Unassembled WGS sequence"/>
</dbReference>
<evidence type="ECO:0000313" key="3">
    <source>
        <dbReference type="EMBL" id="NNG35029.1"/>
    </source>
</evidence>